<dbReference type="Pfam" id="PF14604">
    <property type="entry name" value="SH3_9"/>
    <property type="match status" value="1"/>
</dbReference>
<feature type="domain" description="SH3" evidence="5">
    <location>
        <begin position="1989"/>
        <end position="2053"/>
    </location>
</feature>
<evidence type="ECO:0000256" key="3">
    <source>
        <dbReference type="SAM" id="MobiDB-lite"/>
    </source>
</evidence>
<keyword evidence="4" id="KW-1133">Transmembrane helix</keyword>
<feature type="compositionally biased region" description="Low complexity" evidence="3">
    <location>
        <begin position="1430"/>
        <end position="1442"/>
    </location>
</feature>
<sequence length="2053" mass="216221">MNSLPTMVGLDPPPVMTISSSTTTPSSSSSASASPSTLTQLPTSPFTRRRQQTKMPMLTFLATISLYTTATLLTYLSLLPTATNASMVVTTPSRVPLSFANRKDPQSSTTLHTMVPPPVDFALLGQMAALGDFDALTPVVTNGQQNTFESNTFSILELAKVPSGATVTGGGGGGSGKILSVPVLLASFAIDPPLQPTTSGSPAPRTAGAGITATCVLDDAPHQIYVAGNFKQIPTSASIVNNSANANTSIPVNTVPSSGLNYVGMYDSRLKRFLPMENGLDGPVQDLLCDSVTKQVYVVGQFMGPLQLESRSEIGSSNSSGYQTLSSFGGGVAVWKRNPDATIESTPSTSSSSETTRASGSWAALPFKGVNGIVTSVAKAQDGTFYFGGQFDTTTDGEAYSAPDTQPVNLDIAKVMTGNGLNAEQDRNIICQSSTAARGNWIMQDNIPGYWRVLFPYYITPTLFRLWNVDTTQGPEFANRGTKTFSIMALPSNQFLNLSYIDPITHLQHYCTVCTLESRSVAATVQQGYQDFLVVTPTLLNAAQVDIVSWDGLGGGLGGIEVYQSEIFVRAVDELNFSSKCASNYAEAVASIASGTNHKDSKDMTAYSSFLGADWVMTKMEDGWQTVQAANISVTDAVSRKQAYVDMSPYLQESGLYDVYFYTPGCSGGSSSGAKGSKPSNACADRGFVDVSMYFGSPDNVITLTLSQTNTADKYDKIYSGMISHTTPDFRPHVVVGPSTTKTGTSGGGATQTVIVDSIQFVKQATLNNTNSLIFYRPSTSVVASSGSEKERKDTAQGLDYSTWGNLPTQIPSGSLVNALVSYFGPFGASVTATSTLFLAGAFQGTTYSNIVGWDGSNYQGLGGSGASSGLDGIVSGMALYQSSLYVVGSFHRALTTSVASMPDFGGLAVYDIVSQTWTPFGNATQTFQPNAQFRSIELSTSPNGQFQFIISGQFSWTERTGGENRIETLAVWDLDNQRWVRDQQKSTSGEFPFGFVRGEISYLNRVFGSNSNPGSEGSSSSSPVFLVAGQIDSLDAYQVNSPESIAWLTTSGILKTTNLSPTISTSSPAAGFASDDVSGTNSASTATTSLSKTNAGIMYFNPTADAWVTLVAGAHADGSIGAGFFNSPMASSPVLSFKQLNLVAASSSPITGEVLALGLQKDEQSGFTAKGSGSDLLLVGGAFKSTSSPAVTSLLIYDLNTDQPITSTPELQGSPNRGDPVVNVIKPRPGDKTGALVIAGDFSGVGSEVSCELICLWDPAQARTAIDKKKPLEGSFRNVYGDGAGSKKHLGILKGVVNDIAFEDDKSMFVAGDLIVNGVACGVASFNFDNGKWTTFGSILNSSKSSSSSATTTRPPGPDTLPGPVTAIAHDSLFHRFFVAGRSVTDGSAYFKKWNGERFVRVSPDFMPTSEIHRIEILPASKDAPNRAPVPTTTQSTPSSPTDDDDSNDSSSNPNDTTTAPPSPSSPSSATASTAASSNFVDPNDTTNILEQGYILLISGKIVLGNPSSSYSLSASGSAATVGSMSATSSRQESSSLAFFDGQSWFPFLQSSRNASNSLSPSSFVADKTVTSGSSQMTARDLLHLSQRHPDDFSHLLTKRVDLVPPTIPPTTLQGHIRVRDQGIFRALAIAHLPRIIAREYLSVPLVILISIATSLALIALIVLLGFLYVWLKRRFSRSDPAAAATRPRLGSSFMEDGYDGYLRRTGGPRGGAYSADSSLGTSHGATYMGGSTTAMASKKSGSIFKRSKSGKNSEPESSSALMESLGITSALETARLYRAQRKNSAGAVNTLVGSPIMREKPGTLGAFAGKSLAGEGGGSQNGSEGTAGSGPRVYRPNSTIQEATGALVTEFMRTHEQQRSTTAGTGVGAVDAPLDDDEDMPPSPDRRSKKSRHSGPNQPGTVRDSTASDLTNPASQSRYASLLSAHNISSPGPGTSAIATTPTSPATAMTTPSDAIHSAHPSYLHNPNRDSTASNRTSTPFGNNLSGGNVIYYARYPFRAREIGELGFKAGERILVVDMSDDIWWMGVVQDPVTGQQMHGVFPSNYVATTP</sequence>
<name>A0A197JPB9_9FUNG</name>
<feature type="region of interest" description="Disordered" evidence="3">
    <location>
        <begin position="1741"/>
        <end position="1763"/>
    </location>
</feature>
<proteinExistence type="predicted"/>
<feature type="region of interest" description="Disordered" evidence="3">
    <location>
        <begin position="1418"/>
        <end position="1485"/>
    </location>
</feature>
<protein>
    <recommendedName>
        <fullName evidence="5">SH3 domain-containing protein</fullName>
    </recommendedName>
</protein>
<dbReference type="InterPro" id="IPR036028">
    <property type="entry name" value="SH3-like_dom_sf"/>
</dbReference>
<dbReference type="InterPro" id="IPR048266">
    <property type="entry name" value="Rax2-like_second"/>
</dbReference>
<keyword evidence="4" id="KW-0472">Membrane</keyword>
<feature type="compositionally biased region" description="Gly residues" evidence="3">
    <location>
        <begin position="1816"/>
        <end position="1830"/>
    </location>
</feature>
<evidence type="ECO:0000259" key="5">
    <source>
        <dbReference type="PROSITE" id="PS50002"/>
    </source>
</evidence>
<dbReference type="EMBL" id="KV442063">
    <property type="protein sequence ID" value="OAQ26808.1"/>
    <property type="molecule type" value="Genomic_DNA"/>
</dbReference>
<evidence type="ECO:0000313" key="6">
    <source>
        <dbReference type="EMBL" id="OAQ26808.1"/>
    </source>
</evidence>
<feature type="compositionally biased region" description="Low complexity" evidence="3">
    <location>
        <begin position="1450"/>
        <end position="1480"/>
    </location>
</feature>
<feature type="compositionally biased region" description="Polar residues" evidence="3">
    <location>
        <begin position="1971"/>
        <end position="1983"/>
    </location>
</feature>
<dbReference type="GO" id="GO:1902929">
    <property type="term" value="C:plasma membrane of growing cell tip"/>
    <property type="evidence" value="ECO:0007669"/>
    <property type="project" value="TreeGrafter"/>
</dbReference>
<evidence type="ECO:0000256" key="1">
    <source>
        <dbReference type="ARBA" id="ARBA00022443"/>
    </source>
</evidence>
<dbReference type="Gene3D" id="2.30.30.40">
    <property type="entry name" value="SH3 Domains"/>
    <property type="match status" value="1"/>
</dbReference>
<dbReference type="Proteomes" id="UP000078512">
    <property type="component" value="Unassembled WGS sequence"/>
</dbReference>
<feature type="compositionally biased region" description="Low complexity" evidence="3">
    <location>
        <begin position="1933"/>
        <end position="1957"/>
    </location>
</feature>
<dbReference type="PROSITE" id="PS50002">
    <property type="entry name" value="SH3"/>
    <property type="match status" value="1"/>
</dbReference>
<feature type="compositionally biased region" description="Polar residues" evidence="3">
    <location>
        <begin position="1752"/>
        <end position="1763"/>
    </location>
</feature>
<feature type="region of interest" description="Disordered" evidence="3">
    <location>
        <begin position="1858"/>
        <end position="1915"/>
    </location>
</feature>
<feature type="region of interest" description="Disordered" evidence="3">
    <location>
        <begin position="1927"/>
        <end position="1983"/>
    </location>
</feature>
<dbReference type="SMART" id="SM00326">
    <property type="entry name" value="SH3"/>
    <property type="match status" value="1"/>
</dbReference>
<feature type="transmembrane region" description="Helical" evidence="4">
    <location>
        <begin position="1647"/>
        <end position="1673"/>
    </location>
</feature>
<dbReference type="InterPro" id="IPR024982">
    <property type="entry name" value="Rax2-like_C"/>
</dbReference>
<organism evidence="6 7">
    <name type="scientific">Linnemannia elongata AG-77</name>
    <dbReference type="NCBI Taxonomy" id="1314771"/>
    <lineage>
        <taxon>Eukaryota</taxon>
        <taxon>Fungi</taxon>
        <taxon>Fungi incertae sedis</taxon>
        <taxon>Mucoromycota</taxon>
        <taxon>Mortierellomycotina</taxon>
        <taxon>Mortierellomycetes</taxon>
        <taxon>Mortierellales</taxon>
        <taxon>Mortierellaceae</taxon>
        <taxon>Linnemannia</taxon>
    </lineage>
</organism>
<evidence type="ECO:0000313" key="7">
    <source>
        <dbReference type="Proteomes" id="UP000078512"/>
    </source>
</evidence>
<keyword evidence="4" id="KW-0812">Transmembrane</keyword>
<dbReference type="Pfam" id="PF20842">
    <property type="entry name" value="Rax2_2"/>
    <property type="match status" value="1"/>
</dbReference>
<dbReference type="CDD" id="cd00174">
    <property type="entry name" value="SH3"/>
    <property type="match status" value="1"/>
</dbReference>
<evidence type="ECO:0000256" key="4">
    <source>
        <dbReference type="SAM" id="Phobius"/>
    </source>
</evidence>
<feature type="compositionally biased region" description="Low complexity" evidence="3">
    <location>
        <begin position="19"/>
        <end position="37"/>
    </location>
</feature>
<reference evidence="6 7" key="1">
    <citation type="submission" date="2016-05" db="EMBL/GenBank/DDBJ databases">
        <title>Genome sequencing reveals origins of a unique bacterial endosymbiosis in the earliest lineages of terrestrial Fungi.</title>
        <authorList>
            <consortium name="DOE Joint Genome Institute"/>
            <person name="Uehling J."/>
            <person name="Gryganskyi A."/>
            <person name="Hameed K."/>
            <person name="Tschaplinski T."/>
            <person name="Misztal P."/>
            <person name="Wu S."/>
            <person name="Desiro A."/>
            <person name="Vande Pol N."/>
            <person name="Du Z.-Y."/>
            <person name="Zienkiewicz A."/>
            <person name="Zienkiewicz K."/>
            <person name="Morin E."/>
            <person name="Tisserant E."/>
            <person name="Splivallo R."/>
            <person name="Hainaut M."/>
            <person name="Henrissat B."/>
            <person name="Ohm R."/>
            <person name="Kuo A."/>
            <person name="Yan J."/>
            <person name="Lipzen A."/>
            <person name="Nolan M."/>
            <person name="Labutti K."/>
            <person name="Barry K."/>
            <person name="Goldstein A."/>
            <person name="Labbe J."/>
            <person name="Schadt C."/>
            <person name="Tuskan G."/>
            <person name="Grigoriev I."/>
            <person name="Martin F."/>
            <person name="Vilgalys R."/>
            <person name="Bonito G."/>
        </authorList>
    </citation>
    <scope>NUCLEOTIDE SEQUENCE [LARGE SCALE GENOMIC DNA]</scope>
    <source>
        <strain evidence="6 7">AG-77</strain>
    </source>
</reference>
<gene>
    <name evidence="6" type="ORF">K457DRAFT_21806</name>
</gene>
<dbReference type="InterPro" id="IPR048265">
    <property type="entry name" value="Rax2-like_third"/>
</dbReference>
<dbReference type="InterPro" id="IPR001452">
    <property type="entry name" value="SH3_domain"/>
</dbReference>
<feature type="transmembrane region" description="Helical" evidence="4">
    <location>
        <begin position="58"/>
        <end position="78"/>
    </location>
</feature>
<dbReference type="PANTHER" id="PTHR31778">
    <property type="entry name" value="BUD SITE SELECTION PROTEIN RAX2"/>
    <property type="match status" value="1"/>
</dbReference>
<feature type="region of interest" description="Disordered" evidence="3">
    <location>
        <begin position="1342"/>
        <end position="1366"/>
    </location>
</feature>
<dbReference type="PANTHER" id="PTHR31778:SF2">
    <property type="entry name" value="BUD SITE SELECTION PROTEIN RAX2"/>
    <property type="match status" value="1"/>
</dbReference>
<feature type="region of interest" description="Disordered" evidence="3">
    <location>
        <begin position="1809"/>
        <end position="1838"/>
    </location>
</feature>
<feature type="region of interest" description="Disordered" evidence="3">
    <location>
        <begin position="1"/>
        <end position="50"/>
    </location>
</feature>
<dbReference type="Pfam" id="PF20843">
    <property type="entry name" value="Rax2_3"/>
    <property type="match status" value="1"/>
</dbReference>
<keyword evidence="1 2" id="KW-0728">SH3 domain</keyword>
<feature type="compositionally biased region" description="Polar residues" evidence="3">
    <location>
        <begin position="1896"/>
        <end position="1915"/>
    </location>
</feature>
<dbReference type="SUPFAM" id="SSF50044">
    <property type="entry name" value="SH3-domain"/>
    <property type="match status" value="1"/>
</dbReference>
<evidence type="ECO:0000256" key="2">
    <source>
        <dbReference type="PROSITE-ProRule" id="PRU00192"/>
    </source>
</evidence>
<accession>A0A197JPB9</accession>
<dbReference type="OrthoDB" id="2503993at2759"/>
<dbReference type="STRING" id="1314771.A0A197JPB9"/>
<dbReference type="Pfam" id="PF12768">
    <property type="entry name" value="Rax2"/>
    <property type="match status" value="1"/>
</dbReference>
<keyword evidence="7" id="KW-1185">Reference proteome</keyword>